<evidence type="ECO:0000259" key="3">
    <source>
        <dbReference type="PROSITE" id="PS50893"/>
    </source>
</evidence>
<keyword evidence="2 4" id="KW-0067">ATP-binding</keyword>
<dbReference type="SUPFAM" id="SSF52540">
    <property type="entry name" value="P-loop containing nucleoside triphosphate hydrolases"/>
    <property type="match status" value="1"/>
</dbReference>
<organism evidence="4 5">
    <name type="scientific">Salimicrobium flavidum</name>
    <dbReference type="NCBI Taxonomy" id="570947"/>
    <lineage>
        <taxon>Bacteria</taxon>
        <taxon>Bacillati</taxon>
        <taxon>Bacillota</taxon>
        <taxon>Bacilli</taxon>
        <taxon>Bacillales</taxon>
        <taxon>Bacillaceae</taxon>
        <taxon>Salimicrobium</taxon>
    </lineage>
</organism>
<dbReference type="Pfam" id="PF00005">
    <property type="entry name" value="ABC_tran"/>
    <property type="match status" value="1"/>
</dbReference>
<dbReference type="GO" id="GO:0005524">
    <property type="term" value="F:ATP binding"/>
    <property type="evidence" value="ECO:0007669"/>
    <property type="project" value="UniProtKB-KW"/>
</dbReference>
<keyword evidence="5" id="KW-1185">Reference proteome</keyword>
<dbReference type="SMART" id="SM00382">
    <property type="entry name" value="AAA"/>
    <property type="match status" value="1"/>
</dbReference>
<gene>
    <name evidence="4" type="ORF">SAMN05421687_105192</name>
</gene>
<evidence type="ECO:0000313" key="5">
    <source>
        <dbReference type="Proteomes" id="UP000187608"/>
    </source>
</evidence>
<dbReference type="GO" id="GO:0016887">
    <property type="term" value="F:ATP hydrolysis activity"/>
    <property type="evidence" value="ECO:0007669"/>
    <property type="project" value="InterPro"/>
</dbReference>
<dbReference type="EMBL" id="FTOC01000005">
    <property type="protein sequence ID" value="SIS47987.1"/>
    <property type="molecule type" value="Genomic_DNA"/>
</dbReference>
<reference evidence="5" key="1">
    <citation type="submission" date="2017-01" db="EMBL/GenBank/DDBJ databases">
        <authorList>
            <person name="Varghese N."/>
            <person name="Submissions S."/>
        </authorList>
    </citation>
    <scope>NUCLEOTIDE SEQUENCE [LARGE SCALE GENOMIC DNA]</scope>
    <source>
        <strain evidence="5">DSM 23127</strain>
    </source>
</reference>
<dbReference type="InterPro" id="IPR003593">
    <property type="entry name" value="AAA+_ATPase"/>
</dbReference>
<dbReference type="InterPro" id="IPR027417">
    <property type="entry name" value="P-loop_NTPase"/>
</dbReference>
<evidence type="ECO:0000256" key="1">
    <source>
        <dbReference type="ARBA" id="ARBA00022741"/>
    </source>
</evidence>
<proteinExistence type="predicted"/>
<dbReference type="PANTHER" id="PTHR43038">
    <property type="entry name" value="ATP-BINDING CASSETTE, SUB-FAMILY H, MEMBER 1"/>
    <property type="match status" value="1"/>
</dbReference>
<keyword evidence="1" id="KW-0547">Nucleotide-binding</keyword>
<protein>
    <submittedName>
        <fullName evidence="4">ABC-2 type transport system ATP-binding protein</fullName>
    </submittedName>
</protein>
<dbReference type="PROSITE" id="PS50893">
    <property type="entry name" value="ABC_TRANSPORTER_2"/>
    <property type="match status" value="1"/>
</dbReference>
<dbReference type="Proteomes" id="UP000187608">
    <property type="component" value="Unassembled WGS sequence"/>
</dbReference>
<dbReference type="PROSITE" id="PS00211">
    <property type="entry name" value="ABC_TRANSPORTER_1"/>
    <property type="match status" value="1"/>
</dbReference>
<accession>A0A1N7JF75</accession>
<dbReference type="AlphaFoldDB" id="A0A1N7JF75"/>
<sequence length="235" mass="26645">MIELNGVSHSFGNIKVLEDINLSVDKGEVFGLLGPSGSGKTTLVRIMTGMIVPDEGRVRLRDQEMPKRSLMKRFGYMAQEDALYQELTAWENLDFFASFYLRKKKKERMEHVLHITGLTEYKERPVFKFSGGMKRRLSLAIALVHNPDILILDEPTTGLDPVLRRSIWSEFYQLKENGKTILITTHALDEAEKCDRLAMLRGGKVIAAGSPGEWKKELRTDSLEDVFLHYGGGDI</sequence>
<dbReference type="PANTHER" id="PTHR43038:SF3">
    <property type="entry name" value="ABC TRANSPORTER G FAMILY MEMBER 20 ISOFORM X1"/>
    <property type="match status" value="1"/>
</dbReference>
<name>A0A1N7JF75_9BACI</name>
<dbReference type="CDD" id="cd03230">
    <property type="entry name" value="ABC_DR_subfamily_A"/>
    <property type="match status" value="1"/>
</dbReference>
<dbReference type="Gene3D" id="3.40.50.300">
    <property type="entry name" value="P-loop containing nucleotide triphosphate hydrolases"/>
    <property type="match status" value="1"/>
</dbReference>
<dbReference type="InterPro" id="IPR017871">
    <property type="entry name" value="ABC_transporter-like_CS"/>
</dbReference>
<feature type="domain" description="ABC transporter" evidence="3">
    <location>
        <begin position="2"/>
        <end position="227"/>
    </location>
</feature>
<evidence type="ECO:0000313" key="4">
    <source>
        <dbReference type="EMBL" id="SIS47987.1"/>
    </source>
</evidence>
<evidence type="ECO:0000256" key="2">
    <source>
        <dbReference type="ARBA" id="ARBA00022840"/>
    </source>
</evidence>
<dbReference type="InterPro" id="IPR003439">
    <property type="entry name" value="ABC_transporter-like_ATP-bd"/>
</dbReference>
<dbReference type="STRING" id="570947.SAMN05421687_105192"/>